<dbReference type="WBParaSite" id="SMUV_0000408601-mRNA-1">
    <property type="protein sequence ID" value="SMUV_0000408601-mRNA-1"/>
    <property type="gene ID" value="SMUV_0000408601"/>
</dbReference>
<name>A0A0N5AI55_9BILA</name>
<proteinExistence type="predicted"/>
<evidence type="ECO:0000313" key="1">
    <source>
        <dbReference type="Proteomes" id="UP000046393"/>
    </source>
</evidence>
<organism evidence="1 2">
    <name type="scientific">Syphacia muris</name>
    <dbReference type="NCBI Taxonomy" id="451379"/>
    <lineage>
        <taxon>Eukaryota</taxon>
        <taxon>Metazoa</taxon>
        <taxon>Ecdysozoa</taxon>
        <taxon>Nematoda</taxon>
        <taxon>Chromadorea</taxon>
        <taxon>Rhabditida</taxon>
        <taxon>Spirurina</taxon>
        <taxon>Oxyuridomorpha</taxon>
        <taxon>Oxyuroidea</taxon>
        <taxon>Oxyuridae</taxon>
        <taxon>Syphacia</taxon>
    </lineage>
</organism>
<dbReference type="AlphaFoldDB" id="A0A0N5AI55"/>
<protein>
    <submittedName>
        <fullName evidence="2">Secreted protein</fullName>
    </submittedName>
</protein>
<evidence type="ECO:0000313" key="2">
    <source>
        <dbReference type="WBParaSite" id="SMUV_0000408601-mRNA-1"/>
    </source>
</evidence>
<sequence length="99" mass="10838">MLKFAIAPWAAQLYGVNAVSDTAASAAASGCKSAKQRDFLCLADLPMDYVHNLNLFMNVVVLDTMSCPSECLEVMIEITLRLLRVMLVYTELGKGLFGF</sequence>
<accession>A0A0N5AI55</accession>
<dbReference type="Proteomes" id="UP000046393">
    <property type="component" value="Unplaced"/>
</dbReference>
<keyword evidence="1" id="KW-1185">Reference proteome</keyword>
<reference evidence="2" key="1">
    <citation type="submission" date="2017-02" db="UniProtKB">
        <authorList>
            <consortium name="WormBaseParasite"/>
        </authorList>
    </citation>
    <scope>IDENTIFICATION</scope>
</reference>